<evidence type="ECO:0000256" key="1">
    <source>
        <dbReference type="ARBA" id="ARBA00004127"/>
    </source>
</evidence>
<keyword evidence="19" id="KW-1185">Reference proteome</keyword>
<feature type="transmembrane region" description="Helical" evidence="16">
    <location>
        <begin position="1619"/>
        <end position="1644"/>
    </location>
</feature>
<dbReference type="InterPro" id="IPR029052">
    <property type="entry name" value="Metallo-depent_PP-like"/>
</dbReference>
<organism evidence="18 19">
    <name type="scientific">Drechslerella dactyloides</name>
    <name type="common">Nematode-trapping fungus</name>
    <name type="synonym">Arthrobotrys dactyloides</name>
    <dbReference type="NCBI Taxonomy" id="74499"/>
    <lineage>
        <taxon>Eukaryota</taxon>
        <taxon>Fungi</taxon>
        <taxon>Dikarya</taxon>
        <taxon>Ascomycota</taxon>
        <taxon>Pezizomycotina</taxon>
        <taxon>Orbiliomycetes</taxon>
        <taxon>Orbiliales</taxon>
        <taxon>Orbiliaceae</taxon>
        <taxon>Drechslerella</taxon>
    </lineage>
</organism>
<feature type="transmembrane region" description="Helical" evidence="16">
    <location>
        <begin position="2156"/>
        <end position="2179"/>
    </location>
</feature>
<dbReference type="Pfam" id="PF12349">
    <property type="entry name" value="Sterol-sensing"/>
    <property type="match status" value="1"/>
</dbReference>
<dbReference type="GO" id="GO:0032934">
    <property type="term" value="F:sterol binding"/>
    <property type="evidence" value="ECO:0007669"/>
    <property type="project" value="TreeGrafter"/>
</dbReference>
<evidence type="ECO:0000313" key="19">
    <source>
        <dbReference type="Proteomes" id="UP001221413"/>
    </source>
</evidence>
<dbReference type="GO" id="GO:0016020">
    <property type="term" value="C:membrane"/>
    <property type="evidence" value="ECO:0007669"/>
    <property type="project" value="InterPro"/>
</dbReference>
<keyword evidence="10 16" id="KW-0472">Membrane</keyword>
<evidence type="ECO:0000256" key="13">
    <source>
        <dbReference type="ARBA" id="ARBA00023180"/>
    </source>
</evidence>
<accession>A0AAD6IYR0</accession>
<evidence type="ECO:0000256" key="7">
    <source>
        <dbReference type="ARBA" id="ARBA00022989"/>
    </source>
</evidence>
<feature type="region of interest" description="Disordered" evidence="15">
    <location>
        <begin position="727"/>
        <end position="856"/>
    </location>
</feature>
<dbReference type="GO" id="GO:0012505">
    <property type="term" value="C:endomembrane system"/>
    <property type="evidence" value="ECO:0007669"/>
    <property type="project" value="UniProtKB-SubCell"/>
</dbReference>
<evidence type="ECO:0000256" key="5">
    <source>
        <dbReference type="ARBA" id="ARBA00022692"/>
    </source>
</evidence>
<keyword evidence="4" id="KW-0153">Cholesterol metabolism</keyword>
<gene>
    <name evidence="18" type="ORF">Dda_3853</name>
</gene>
<feature type="region of interest" description="Disordered" evidence="15">
    <location>
        <begin position="251"/>
        <end position="272"/>
    </location>
</feature>
<feature type="transmembrane region" description="Helical" evidence="16">
    <location>
        <begin position="1838"/>
        <end position="1858"/>
    </location>
</feature>
<dbReference type="InterPro" id="IPR032190">
    <property type="entry name" value="NPC1_N"/>
</dbReference>
<dbReference type="InterPro" id="IPR053958">
    <property type="entry name" value="HMGCR/SNAP/NPC1-like_SSD"/>
</dbReference>
<feature type="transmembrane region" description="Helical" evidence="16">
    <location>
        <begin position="2128"/>
        <end position="2150"/>
    </location>
</feature>
<keyword evidence="3" id="KW-0813">Transport</keyword>
<dbReference type="Pfam" id="PF25061">
    <property type="entry name" value="RRM_fung"/>
    <property type="match status" value="1"/>
</dbReference>
<dbReference type="Gene3D" id="3.40.50.720">
    <property type="entry name" value="NAD(P)-binding Rossmann-like Domain"/>
    <property type="match status" value="1"/>
</dbReference>
<dbReference type="InterPro" id="IPR000731">
    <property type="entry name" value="SSD"/>
</dbReference>
<feature type="compositionally biased region" description="Low complexity" evidence="15">
    <location>
        <begin position="251"/>
        <end position="264"/>
    </location>
</feature>
<sequence>MANTFAILGATGLVGSNIFKFLVQSPTPSNIVTLTRRKLDEAPAIALSTAPIDHNITQPIEADSSKWPAVFGDLCKTTPPPIVFTGLGTTRAAAGSFEKQYALDHDLNLALAQAAKEAGVKTFVLISSSGASKDSNIAYSRMKGEIEDHIEACCVDSKAVTAVDPPRYFSLFFFLHPQNYLLIAPFIAPFTRSTDITETASARVPGAASPSPDLLLSRRRHNLNTTSTSTIHKPSSSSSRHPISLLASPHLLPSSHPSDISIPHHSGRDRYRTPQNTLAQTLRRDHPYATVLPSSSYWYLASRWLPAYIPAPGMAPNPLPNGPVPVVLPPSVMPIVKSNIRVLCVADVRGDLLSLNDLAKKTNADYILHTGDFGFYDNTSIHRIAEKTLRHVAQYSPLLSEQTKKFIQGNPNGQPIKSRLADEQLSQLPKFLDKTYAFDVPVYTVWGACEDVAVLEKFRSGEYKIDKLHIIDEASSRLLDIGGVKLRLLGLGGAVVMHKLFDNGEGKTTIAGGQGTMWTTLLQMGELLDTANRVYDASETRVLLTHSSPAREGLLNALSVAIKADFSISAGLHFRYGSSYNEFSVNPTLDHYRGKLAASKASFNDVWETVKGEVMNTVAQNNAQKQLLDNALNIIEKMPSTATGPNPFGGTTPGTKGEVDESAFKNMWNFNLADASFGHLILDIENGRIGTEMRAQGFNFAHRTGKAAGVATAAPGNAMPTSAPLAPAATAVETPVSSNNQPAAPAPTAAPVPQAQPAPPPAAAQQPPRAPSAPRRDEPVKPATPINVPPRTRSATPSKPGPAPTDSAPPAKAEERPNGSGASETQDSGPKDVPAGPAPTSAATQQPPTEGFGGTGRAGLYVTNVIGEDKVRELFTESDRELIDHIEEKRPRGPRAVYYYVFFKPPTDHKAVLERLPKELGHGVEVQAIWRVVVVPTTLDPALQRAKGLRVQAVMHEAVVVSEPVDEDAVIVRSRSKDAVADAVAVAKPRRRFFSGIIPDPNDDGNNVVTMTGSSRAHRGSPGGLRRLLYLTLSTALIFTPASSQKITKKHAAGYCAIRDECGSRGFFGKPLPCPDNGPAREPTASFRKDIVDFCGSKWAEGPVCCTDNQLDTMKGNLDVVQQLLAPCPACKANFFNLICTMTCSPDQSLFMDVTKTETLKGNKVVSELSYYVDPAYGSGFYDSCKNVKFSQTGGFVMDLIGGKAQNWTAFLKFLGDEKPIGSPFQIDYPLTDKKPTPPKKIVPMNDAIIKCNDPNPAYSCSCIDCEEACPTLPDWEDEKACRVGVIPCLSFSVIIIYAVFLTAILMCYGYFFTKDYAHRYQRLRLLHDDGPSDDEDEGDILQPAGFLDHPASEYPLNVWLDNAFQRLGWACATYPGITIGTSVLVIVLMSLGWLNFQVEKDPVKLWVSPTSETALQKNYFDENFGPFWRVEQAFLVNDTSGEPGPVMSYDTLRWWFNVESTIRRIKSLEEGVTLSDICFNPTGSGCAIQSMSGWFDARPDLLSPNSWAKRVKECADNPSSCLPSMGQPLEPEMILGGFQGTDDVLNAASIMVTWVVNNHQEGTPEVKRAMDWEETLKRYFLDVQAEARSRGLRLSFNTEISLEQELNNSANTDAKIVVVSYIFMFLYASLALGSTGFSLAKLIGNPARTFVDSKFTLGVVGIVIVLMSVSASVGLFSAMGVKVTLIIAEVIPFLVLAIGVDNIFLITHEFERANISHPDRYVEDRISKALGRMGPSILLSAFTETIAFALGAVVAMPAVRNFAIYAAGAVVINAVLQVTMFVSVLALNQQRQENNRFDCIPCVVAPGGPIRQYTGEEESYLQKFIRKKYAPKLLNKYVKAVVVVVFLGLFAAGIGLMPEIELGLDQRNALPDGSYTIDYFNDLYDYFGVGPPVFFVAKELNITHRDEQQAVCGRFTTCNQFSLGNIIEQERKRPETSYIAKPAANWLDDYFQWLDPRQDACCGIDKSTGQRCDPTSGWGCDVCFANRKPAWNQTLYGMPEGDEFLKYLDFWLDAPVGEDCVYGGQAQYKHAVNVDPERKTIKASHFRSAHTKLASQKDFIESFTAARRIAAAIGEKIGAEVFPYSSFYIFFDQYTTIVSLTQQLLAGAIISTFFVSSILLGSFMTGLAVAITVTMIVVDIVGVMALWGVSLNAVTLVNLVICVGIGVEFCAHIARAFMFPSRSLLEKARKLSGKNCRSWVAMVHVGGSVFSGITITKLLGVTVLAFTKSKIFEIYYFRIWLALVVIAATHALIFLPVLLSLIGGPGYLDSDEDLGLEENLASRQQYTRTFMPDNFQDDSDEES</sequence>
<keyword evidence="7 16" id="KW-1133">Transmembrane helix</keyword>
<evidence type="ECO:0000259" key="17">
    <source>
        <dbReference type="PROSITE" id="PS50156"/>
    </source>
</evidence>
<feature type="domain" description="SSD" evidence="17">
    <location>
        <begin position="1614"/>
        <end position="1788"/>
    </location>
</feature>
<dbReference type="FunFam" id="1.20.1640.10:FF:000008">
    <property type="entry name" value="NPC intracellular cholesterol transporter 1"/>
    <property type="match status" value="1"/>
</dbReference>
<evidence type="ECO:0000256" key="4">
    <source>
        <dbReference type="ARBA" id="ARBA00022548"/>
    </source>
</evidence>
<dbReference type="SUPFAM" id="SSF82866">
    <property type="entry name" value="Multidrug efflux transporter AcrB transmembrane domain"/>
    <property type="match status" value="2"/>
</dbReference>
<name>A0AAD6IYR0_DREDA</name>
<comment type="similarity">
    <text evidence="2">Belongs to the patched family.</text>
</comment>
<dbReference type="PROSITE" id="PS50156">
    <property type="entry name" value="SSD"/>
    <property type="match status" value="1"/>
</dbReference>
<keyword evidence="8" id="KW-0445">Lipid transport</keyword>
<dbReference type="Pfam" id="PF01370">
    <property type="entry name" value="Epimerase"/>
    <property type="match status" value="1"/>
</dbReference>
<evidence type="ECO:0000256" key="11">
    <source>
        <dbReference type="ARBA" id="ARBA00023157"/>
    </source>
</evidence>
<dbReference type="GO" id="GO:0005319">
    <property type="term" value="F:lipid transporter activity"/>
    <property type="evidence" value="ECO:0007669"/>
    <property type="project" value="InterPro"/>
</dbReference>
<keyword evidence="5 16" id="KW-0812">Transmembrane</keyword>
<evidence type="ECO:0000313" key="18">
    <source>
        <dbReference type="EMBL" id="KAJ6261185.1"/>
    </source>
</evidence>
<feature type="transmembrane region" description="Helical" evidence="16">
    <location>
        <begin position="1656"/>
        <end position="1680"/>
    </location>
</feature>
<evidence type="ECO:0000256" key="10">
    <source>
        <dbReference type="ARBA" id="ARBA00023136"/>
    </source>
</evidence>
<dbReference type="InterPro" id="IPR036291">
    <property type="entry name" value="NAD(P)-bd_dom_sf"/>
</dbReference>
<feature type="transmembrane region" description="Helical" evidence="16">
    <location>
        <begin position="2101"/>
        <end position="2121"/>
    </location>
</feature>
<dbReference type="GO" id="GO:0015918">
    <property type="term" value="P:sterol transport"/>
    <property type="evidence" value="ECO:0007669"/>
    <property type="project" value="TreeGrafter"/>
</dbReference>
<keyword evidence="13" id="KW-0325">Glycoprotein</keyword>
<dbReference type="InterPro" id="IPR053956">
    <property type="entry name" value="NPC1_MLD"/>
</dbReference>
<feature type="transmembrane region" description="Helical" evidence="16">
    <location>
        <begin position="1738"/>
        <end position="1757"/>
    </location>
</feature>
<reference evidence="18" key="1">
    <citation type="submission" date="2023-01" db="EMBL/GenBank/DDBJ databases">
        <title>The chitinases involved in constricting ring structure development in the nematode-trapping fungus Drechslerella dactyloides.</title>
        <authorList>
            <person name="Wang R."/>
            <person name="Zhang L."/>
            <person name="Tang P."/>
            <person name="Li S."/>
            <person name="Liang L."/>
        </authorList>
    </citation>
    <scope>NUCLEOTIDE SEQUENCE</scope>
    <source>
        <strain evidence="18">YMF1.00031</strain>
    </source>
</reference>
<comment type="caution">
    <text evidence="18">The sequence shown here is derived from an EMBL/GenBank/DDBJ whole genome shotgun (WGS) entry which is preliminary data.</text>
</comment>
<dbReference type="SUPFAM" id="SSF51735">
    <property type="entry name" value="NAD(P)-binding Rossmann-fold domains"/>
    <property type="match status" value="1"/>
</dbReference>
<dbReference type="InterPro" id="IPR004765">
    <property type="entry name" value="NPC1-like"/>
</dbReference>
<dbReference type="NCBIfam" id="TIGR00917">
    <property type="entry name" value="2A060601"/>
    <property type="match status" value="1"/>
</dbReference>
<evidence type="ECO:0000256" key="3">
    <source>
        <dbReference type="ARBA" id="ARBA00022448"/>
    </source>
</evidence>
<evidence type="ECO:0000256" key="16">
    <source>
        <dbReference type="SAM" id="Phobius"/>
    </source>
</evidence>
<dbReference type="Pfam" id="PF10360">
    <property type="entry name" value="DUF2433"/>
    <property type="match status" value="1"/>
</dbReference>
<feature type="transmembrane region" description="Helical" evidence="16">
    <location>
        <begin position="1290"/>
        <end position="1313"/>
    </location>
</feature>
<dbReference type="PANTHER" id="PTHR45727:SF2">
    <property type="entry name" value="NPC INTRACELLULAR CHOLESTEROL TRANSPORTER 1"/>
    <property type="match status" value="1"/>
</dbReference>
<feature type="transmembrane region" description="Helical" evidence="16">
    <location>
        <begin position="1763"/>
        <end position="1788"/>
    </location>
</feature>
<keyword evidence="11" id="KW-1015">Disulfide bond</keyword>
<feature type="transmembrane region" description="Helical" evidence="16">
    <location>
        <begin position="1686"/>
        <end position="1707"/>
    </location>
</feature>
<proteinExistence type="inferred from homology"/>
<feature type="compositionally biased region" description="Low complexity" evidence="15">
    <location>
        <begin position="727"/>
        <end position="743"/>
    </location>
</feature>
<dbReference type="SUPFAM" id="SSF56300">
    <property type="entry name" value="Metallo-dependent phosphatases"/>
    <property type="match status" value="1"/>
</dbReference>
<keyword evidence="9" id="KW-0443">Lipid metabolism</keyword>
<dbReference type="Pfam" id="PF16414">
    <property type="entry name" value="NPC1_N"/>
    <property type="match status" value="1"/>
</dbReference>
<evidence type="ECO:0000256" key="2">
    <source>
        <dbReference type="ARBA" id="ARBA00005585"/>
    </source>
</evidence>
<feature type="compositionally biased region" description="Low complexity" evidence="15">
    <location>
        <begin position="834"/>
        <end position="849"/>
    </location>
</feature>
<keyword evidence="14" id="KW-0753">Steroid metabolism</keyword>
<evidence type="ECO:0000256" key="8">
    <source>
        <dbReference type="ARBA" id="ARBA00023055"/>
    </source>
</evidence>
<evidence type="ECO:0000256" key="12">
    <source>
        <dbReference type="ARBA" id="ARBA00023166"/>
    </source>
</evidence>
<keyword evidence="6" id="KW-0732">Signal</keyword>
<keyword evidence="12" id="KW-1207">Sterol metabolism</keyword>
<evidence type="ECO:0000256" key="14">
    <source>
        <dbReference type="ARBA" id="ARBA00023221"/>
    </source>
</evidence>
<comment type="subcellular location">
    <subcellularLocation>
        <location evidence="1">Endomembrane system</location>
        <topology evidence="1">Multi-pass membrane protein</topology>
    </subcellularLocation>
</comment>
<feature type="transmembrane region" description="Helical" evidence="16">
    <location>
        <begin position="1375"/>
        <end position="1395"/>
    </location>
</feature>
<feature type="transmembrane region" description="Helical" evidence="16">
    <location>
        <begin position="2200"/>
        <end position="2228"/>
    </location>
</feature>
<dbReference type="GO" id="GO:0008203">
    <property type="term" value="P:cholesterol metabolic process"/>
    <property type="evidence" value="ECO:0007669"/>
    <property type="project" value="UniProtKB-KW"/>
</dbReference>
<feature type="compositionally biased region" description="Pro residues" evidence="15">
    <location>
        <begin position="744"/>
        <end position="762"/>
    </location>
</feature>
<dbReference type="Gene3D" id="1.20.1640.10">
    <property type="entry name" value="Multidrug efflux transporter AcrB transmembrane domain"/>
    <property type="match status" value="2"/>
</dbReference>
<feature type="transmembrane region" description="Helical" evidence="16">
    <location>
        <begin position="2240"/>
        <end position="2263"/>
    </location>
</feature>
<dbReference type="Pfam" id="PF22314">
    <property type="entry name" value="NPC1_MLD"/>
    <property type="match status" value="1"/>
</dbReference>
<dbReference type="Proteomes" id="UP001221413">
    <property type="component" value="Unassembled WGS sequence"/>
</dbReference>
<evidence type="ECO:0000256" key="15">
    <source>
        <dbReference type="SAM" id="MobiDB-lite"/>
    </source>
</evidence>
<dbReference type="InterPro" id="IPR056812">
    <property type="entry name" value="RRM_fung"/>
</dbReference>
<dbReference type="InterPro" id="IPR001509">
    <property type="entry name" value="Epimerase_deHydtase"/>
</dbReference>
<dbReference type="InterPro" id="IPR018829">
    <property type="entry name" value="DUF2433"/>
</dbReference>
<dbReference type="PANTHER" id="PTHR45727">
    <property type="entry name" value="NPC INTRACELLULAR CHOLESTEROL TRANSPORTER 1"/>
    <property type="match status" value="1"/>
</dbReference>
<evidence type="ECO:0000256" key="6">
    <source>
        <dbReference type="ARBA" id="ARBA00022729"/>
    </source>
</evidence>
<dbReference type="EMBL" id="JAQGDS010000004">
    <property type="protein sequence ID" value="KAJ6261185.1"/>
    <property type="molecule type" value="Genomic_DNA"/>
</dbReference>
<dbReference type="FunFam" id="1.20.1640.10:FF:000029">
    <property type="entry name" value="Putative Patched sphingolipid transporter"/>
    <property type="match status" value="1"/>
</dbReference>
<evidence type="ECO:0000256" key="9">
    <source>
        <dbReference type="ARBA" id="ARBA00023098"/>
    </source>
</evidence>
<protein>
    <recommendedName>
        <fullName evidence="17">SSD domain-containing protein</fullName>
    </recommendedName>
</protein>